<dbReference type="PROSITE" id="PS51677">
    <property type="entry name" value="NODB"/>
    <property type="match status" value="1"/>
</dbReference>
<dbReference type="EMBL" id="JAPJZI010000001">
    <property type="protein sequence ID" value="MDA5399548.1"/>
    <property type="molecule type" value="Genomic_DNA"/>
</dbReference>
<evidence type="ECO:0000256" key="2">
    <source>
        <dbReference type="ARBA" id="ARBA00010973"/>
    </source>
</evidence>
<organism evidence="7 8">
    <name type="scientific">Hoeflea prorocentri</name>
    <dbReference type="NCBI Taxonomy" id="1922333"/>
    <lineage>
        <taxon>Bacteria</taxon>
        <taxon>Pseudomonadati</taxon>
        <taxon>Pseudomonadota</taxon>
        <taxon>Alphaproteobacteria</taxon>
        <taxon>Hyphomicrobiales</taxon>
        <taxon>Rhizobiaceae</taxon>
        <taxon>Hoeflea</taxon>
    </lineage>
</organism>
<dbReference type="InterPro" id="IPR011330">
    <property type="entry name" value="Glyco_hydro/deAcase_b/a-brl"/>
</dbReference>
<dbReference type="GO" id="GO:0016810">
    <property type="term" value="F:hydrolase activity, acting on carbon-nitrogen (but not peptide) bonds"/>
    <property type="evidence" value="ECO:0007669"/>
    <property type="project" value="InterPro"/>
</dbReference>
<proteinExistence type="inferred from homology"/>
<reference evidence="7" key="1">
    <citation type="submission" date="2022-11" db="EMBL/GenBank/DDBJ databases">
        <title>Draft genome sequence of Hoeflea poritis E7-10 and Hoeflea prorocentri PM5-8, separated from scleractinian coral Porites lutea and marine dinoflagellate.</title>
        <authorList>
            <person name="Zhang G."/>
            <person name="Wei Q."/>
            <person name="Cai L."/>
        </authorList>
    </citation>
    <scope>NUCLEOTIDE SEQUENCE</scope>
    <source>
        <strain evidence="7">PM5-8</strain>
    </source>
</reference>
<evidence type="ECO:0000313" key="8">
    <source>
        <dbReference type="Proteomes" id="UP001151234"/>
    </source>
</evidence>
<evidence type="ECO:0000256" key="1">
    <source>
        <dbReference type="ARBA" id="ARBA00003236"/>
    </source>
</evidence>
<dbReference type="Proteomes" id="UP001151234">
    <property type="component" value="Unassembled WGS sequence"/>
</dbReference>
<keyword evidence="8" id="KW-1185">Reference proteome</keyword>
<dbReference type="RefSeq" id="WP_267990977.1">
    <property type="nucleotide sequence ID" value="NZ_JAPJZI010000001.1"/>
</dbReference>
<evidence type="ECO:0000256" key="5">
    <source>
        <dbReference type="ARBA" id="ARBA00032976"/>
    </source>
</evidence>
<evidence type="ECO:0000313" key="7">
    <source>
        <dbReference type="EMBL" id="MDA5399548.1"/>
    </source>
</evidence>
<dbReference type="Gene3D" id="3.20.20.370">
    <property type="entry name" value="Glycoside hydrolase/deacetylase"/>
    <property type="match status" value="1"/>
</dbReference>
<dbReference type="PANTHER" id="PTHR34216:SF7">
    <property type="entry name" value="POLY-BETA-1,6-N-ACETYL-D-GLUCOSAMINE N-DEACETYLASE"/>
    <property type="match status" value="1"/>
</dbReference>
<accession>A0A9X3ZI88</accession>
<dbReference type="GO" id="GO:0005975">
    <property type="term" value="P:carbohydrate metabolic process"/>
    <property type="evidence" value="ECO:0007669"/>
    <property type="project" value="InterPro"/>
</dbReference>
<keyword evidence="4" id="KW-0732">Signal</keyword>
<dbReference type="PANTHER" id="PTHR34216">
    <property type="match status" value="1"/>
</dbReference>
<feature type="domain" description="NodB homology" evidence="6">
    <location>
        <begin position="94"/>
        <end position="354"/>
    </location>
</feature>
<gene>
    <name evidence="7" type="ORF">OQ273_13270</name>
</gene>
<comment type="caution">
    <text evidence="7">The sequence shown here is derived from an EMBL/GenBank/DDBJ whole genome shotgun (WGS) entry which is preliminary data.</text>
</comment>
<evidence type="ECO:0000259" key="6">
    <source>
        <dbReference type="PROSITE" id="PS51677"/>
    </source>
</evidence>
<name>A0A9X3ZI88_9HYPH</name>
<dbReference type="Pfam" id="PF01522">
    <property type="entry name" value="Polysacc_deac_1"/>
    <property type="match status" value="1"/>
</dbReference>
<comment type="similarity">
    <text evidence="2">Belongs to the polysaccharide deacetylase family.</text>
</comment>
<dbReference type="CDD" id="cd10968">
    <property type="entry name" value="CE4_Mlr8448_like_5s"/>
    <property type="match status" value="1"/>
</dbReference>
<comment type="function">
    <text evidence="1">Is involved in generating a small heat-stable compound (Nod), an acylated oligomer of N-acetylglucosamine, that stimulates mitosis in various plant protoplasts.</text>
</comment>
<sequence length="354" mass="39692">MIDGKEKLRKLVFKGLSLSRLPQLFKPFLGGRGAILMLHRVTSEPGTKFGFNDNLAVDPEFLDRLIADMKADGFEFVSIDEGIERMNYEADSDRFAVITLDDGFKDNLLEALPVFEKHQTPFVIYIAPGLTGGAVEPWWELVEASVAACTGHKLEMTTPDGVVSFDCSSDDARVQAFTEICTLLSEEIAEQDQVAAVRSLAESAGFDYERFRRDLLMDWDDIRTIAANPLCTIGAHTVHHYNLKRLSEDEARWEMTQSADLLEEILGERPRHLAYPYGFRSAAGKREAKLAKEAGFLSALTTRHGVIHDQHVSHMHALPRISVNGRFQNLDYLKTMLSGVTTLMTNRCRKVVTV</sequence>
<dbReference type="AlphaFoldDB" id="A0A9X3ZI88"/>
<protein>
    <recommendedName>
        <fullName evidence="3">Chitooligosaccharide deacetylase</fullName>
    </recommendedName>
    <alternativeName>
        <fullName evidence="5">Nodulation protein B</fullName>
    </alternativeName>
</protein>
<dbReference type="InterPro" id="IPR051398">
    <property type="entry name" value="Polysacch_Deacetylase"/>
</dbReference>
<evidence type="ECO:0000256" key="4">
    <source>
        <dbReference type="ARBA" id="ARBA00022729"/>
    </source>
</evidence>
<dbReference type="SUPFAM" id="SSF88713">
    <property type="entry name" value="Glycoside hydrolase/deacetylase"/>
    <property type="match status" value="1"/>
</dbReference>
<evidence type="ECO:0000256" key="3">
    <source>
        <dbReference type="ARBA" id="ARBA00020071"/>
    </source>
</evidence>
<dbReference type="InterPro" id="IPR002509">
    <property type="entry name" value="NODB_dom"/>
</dbReference>